<evidence type="ECO:0000256" key="2">
    <source>
        <dbReference type="ARBA" id="ARBA00022692"/>
    </source>
</evidence>
<comment type="caution">
    <text evidence="6">The sequence shown here is derived from an EMBL/GenBank/DDBJ whole genome shotgun (WGS) entry which is preliminary data.</text>
</comment>
<sequence length="235" mass="24955">MTSVPSAISKAISQLGDPKILRVLLKTVLLTLAVFMLAGAGLWYAIAQSLAAAKISFGPELGALLAVVLTAVGGWILFRIVALAILQFFADEIVLAVEQKHFPEHVGRARTLAWSEELRNSLRSIGRAIAVNLAALVVAIPLFFTAIGPAIVFWAANGWLLGRELQDMVWLRHRHAPSDKPPLGKMERFALGGIVTAILAIPFVNFLGPVIGAASAAHLVHSRLASLPPGANNAA</sequence>
<dbReference type="EMBL" id="WTYP01000002">
    <property type="protein sequence ID" value="MXP47832.1"/>
    <property type="molecule type" value="Genomic_DNA"/>
</dbReference>
<evidence type="ECO:0000256" key="5">
    <source>
        <dbReference type="SAM" id="Phobius"/>
    </source>
</evidence>
<keyword evidence="2 5" id="KW-0812">Transmembrane</keyword>
<keyword evidence="3 5" id="KW-1133">Transmembrane helix</keyword>
<keyword evidence="7" id="KW-1185">Reference proteome</keyword>
<evidence type="ECO:0000256" key="4">
    <source>
        <dbReference type="ARBA" id="ARBA00023136"/>
    </source>
</evidence>
<dbReference type="OrthoDB" id="5421146at2"/>
<feature type="transmembrane region" description="Helical" evidence="5">
    <location>
        <begin position="66"/>
        <end position="90"/>
    </location>
</feature>
<evidence type="ECO:0008006" key="8">
    <source>
        <dbReference type="Google" id="ProtNLM"/>
    </source>
</evidence>
<dbReference type="InterPro" id="IPR059112">
    <property type="entry name" value="CysZ/EI24"/>
</dbReference>
<feature type="transmembrane region" description="Helical" evidence="5">
    <location>
        <begin position="23"/>
        <end position="46"/>
    </location>
</feature>
<reference evidence="6 7" key="1">
    <citation type="submission" date="2019-12" db="EMBL/GenBank/DDBJ databases">
        <title>Genomic-based taxomic classification of the family Erythrobacteraceae.</title>
        <authorList>
            <person name="Xu L."/>
        </authorList>
    </citation>
    <scope>NUCLEOTIDE SEQUENCE [LARGE SCALE GENOMIC DNA]</scope>
    <source>
        <strain evidence="6 7">SW-109</strain>
    </source>
</reference>
<protein>
    <recommendedName>
        <fullName evidence="8">CysZ protein</fullName>
    </recommendedName>
</protein>
<evidence type="ECO:0000313" key="7">
    <source>
        <dbReference type="Proteomes" id="UP000471435"/>
    </source>
</evidence>
<organism evidence="6 7">
    <name type="scientific">Pontixanthobacter luteolus</name>
    <dbReference type="NCBI Taxonomy" id="295089"/>
    <lineage>
        <taxon>Bacteria</taxon>
        <taxon>Pseudomonadati</taxon>
        <taxon>Pseudomonadota</taxon>
        <taxon>Alphaproteobacteria</taxon>
        <taxon>Sphingomonadales</taxon>
        <taxon>Erythrobacteraceae</taxon>
        <taxon>Pontixanthobacter</taxon>
    </lineage>
</organism>
<dbReference type="Pfam" id="PF07264">
    <property type="entry name" value="EI24"/>
    <property type="match status" value="1"/>
</dbReference>
<dbReference type="Proteomes" id="UP000471435">
    <property type="component" value="Unassembled WGS sequence"/>
</dbReference>
<evidence type="ECO:0000256" key="1">
    <source>
        <dbReference type="ARBA" id="ARBA00004141"/>
    </source>
</evidence>
<gene>
    <name evidence="6" type="ORF">GRI43_10605</name>
</gene>
<dbReference type="AlphaFoldDB" id="A0A6I4V7D8"/>
<accession>A0A6I4V7D8</accession>
<name>A0A6I4V7D8_9SPHN</name>
<dbReference type="RefSeq" id="WP_160731082.1">
    <property type="nucleotide sequence ID" value="NZ_WTYP01000002.1"/>
</dbReference>
<keyword evidence="4 5" id="KW-0472">Membrane</keyword>
<evidence type="ECO:0000313" key="6">
    <source>
        <dbReference type="EMBL" id="MXP47832.1"/>
    </source>
</evidence>
<comment type="subcellular location">
    <subcellularLocation>
        <location evidence="1">Membrane</location>
        <topology evidence="1">Multi-pass membrane protein</topology>
    </subcellularLocation>
</comment>
<proteinExistence type="predicted"/>
<feature type="transmembrane region" description="Helical" evidence="5">
    <location>
        <begin position="129"/>
        <end position="156"/>
    </location>
</feature>
<evidence type="ECO:0000256" key="3">
    <source>
        <dbReference type="ARBA" id="ARBA00022989"/>
    </source>
</evidence>
<feature type="transmembrane region" description="Helical" evidence="5">
    <location>
        <begin position="189"/>
        <end position="214"/>
    </location>
</feature>